<protein>
    <submittedName>
        <fullName evidence="1">Uncharacterized protein</fullName>
    </submittedName>
</protein>
<evidence type="ECO:0000313" key="2">
    <source>
        <dbReference type="Proteomes" id="UP000215335"/>
    </source>
</evidence>
<name>A0A232FCF2_9HYME</name>
<accession>A0A232FCF2</accession>
<evidence type="ECO:0000313" key="1">
    <source>
        <dbReference type="EMBL" id="OXU28506.1"/>
    </source>
</evidence>
<gene>
    <name evidence="1" type="ORF">TSAR_003648</name>
</gene>
<dbReference type="AlphaFoldDB" id="A0A232FCF2"/>
<dbReference type="Proteomes" id="UP000215335">
    <property type="component" value="Unassembled WGS sequence"/>
</dbReference>
<dbReference type="OrthoDB" id="7699940at2759"/>
<comment type="caution">
    <text evidence="1">The sequence shown here is derived from an EMBL/GenBank/DDBJ whole genome shotgun (WGS) entry which is preliminary data.</text>
</comment>
<proteinExistence type="predicted"/>
<sequence length="95" mass="11244">MDGGFLLHRVLWHQDQSVNSILNKYVTHVKKHYSKNSVIVFDRYPDVSENVYTKSAERERRITRQIGREVAFKRSMNITFTQESFLSNEKHKNAS</sequence>
<dbReference type="EMBL" id="NNAY01000423">
    <property type="protein sequence ID" value="OXU28506.1"/>
    <property type="molecule type" value="Genomic_DNA"/>
</dbReference>
<organism evidence="1 2">
    <name type="scientific">Trichomalopsis sarcophagae</name>
    <dbReference type="NCBI Taxonomy" id="543379"/>
    <lineage>
        <taxon>Eukaryota</taxon>
        <taxon>Metazoa</taxon>
        <taxon>Ecdysozoa</taxon>
        <taxon>Arthropoda</taxon>
        <taxon>Hexapoda</taxon>
        <taxon>Insecta</taxon>
        <taxon>Pterygota</taxon>
        <taxon>Neoptera</taxon>
        <taxon>Endopterygota</taxon>
        <taxon>Hymenoptera</taxon>
        <taxon>Apocrita</taxon>
        <taxon>Proctotrupomorpha</taxon>
        <taxon>Chalcidoidea</taxon>
        <taxon>Pteromalidae</taxon>
        <taxon>Pteromalinae</taxon>
        <taxon>Trichomalopsis</taxon>
    </lineage>
</organism>
<reference evidence="1 2" key="1">
    <citation type="journal article" date="2017" name="Curr. Biol.">
        <title>The Evolution of Venom by Co-option of Single-Copy Genes.</title>
        <authorList>
            <person name="Martinson E.O."/>
            <person name="Mrinalini"/>
            <person name="Kelkar Y.D."/>
            <person name="Chang C.H."/>
            <person name="Werren J.H."/>
        </authorList>
    </citation>
    <scope>NUCLEOTIDE SEQUENCE [LARGE SCALE GENOMIC DNA]</scope>
    <source>
        <strain evidence="1 2">Alberta</strain>
        <tissue evidence="1">Whole body</tissue>
    </source>
</reference>
<keyword evidence="2" id="KW-1185">Reference proteome</keyword>